<dbReference type="PROSITE" id="PS51746">
    <property type="entry name" value="PPM_2"/>
    <property type="match status" value="1"/>
</dbReference>
<dbReference type="InterPro" id="IPR001932">
    <property type="entry name" value="PPM-type_phosphatase-like_dom"/>
</dbReference>
<dbReference type="Pfam" id="PF13672">
    <property type="entry name" value="PP2C_2"/>
    <property type="match status" value="1"/>
</dbReference>
<dbReference type="SMART" id="SM00331">
    <property type="entry name" value="PP2C_SIG"/>
    <property type="match status" value="1"/>
</dbReference>
<sequence length="258" mass="27397">MTVEWEFAASQILGRREEQEDYCEVHGNDGQFLCVLADGMGGHAAGATAAKLAVTKFIQTATGTSGPASDEFLPALNAANEAIARHVSDNPHDQGMGCTLIAVELGHRGFRWLSVGDSIVLLKTQSELSRINADHSMAGRLAIAVKNGEISAEEARKSPSRHLLLSAVTGDPIHRLDYSPTGRSVAVGDILIIASDGLDSLDNQEIDEILKAQSGVEIGALSQYLLEAVAAKDHPRQDNATVIVARAVKLPDTGNRAR</sequence>
<proteinExistence type="predicted"/>
<dbReference type="Proteomes" id="UP000307378">
    <property type="component" value="Unassembled WGS sequence"/>
</dbReference>
<dbReference type="SUPFAM" id="SSF81606">
    <property type="entry name" value="PP2C-like"/>
    <property type="match status" value="1"/>
</dbReference>
<dbReference type="AlphaFoldDB" id="A0A4S8PME4"/>
<dbReference type="Gene3D" id="3.60.40.10">
    <property type="entry name" value="PPM-type phosphatase domain"/>
    <property type="match status" value="1"/>
</dbReference>
<dbReference type="EMBL" id="STGU01000033">
    <property type="protein sequence ID" value="THV29699.1"/>
    <property type="molecule type" value="Genomic_DNA"/>
</dbReference>
<name>A0A4S8PME4_9HYPH</name>
<protein>
    <submittedName>
        <fullName evidence="2">Serine/threonine-protein phosphatase</fullName>
    </submittedName>
</protein>
<dbReference type="InterPro" id="IPR036457">
    <property type="entry name" value="PPM-type-like_dom_sf"/>
</dbReference>
<evidence type="ECO:0000313" key="2">
    <source>
        <dbReference type="EMBL" id="THV29699.1"/>
    </source>
</evidence>
<comment type="caution">
    <text evidence="2">The sequence shown here is derived from an EMBL/GenBank/DDBJ whole genome shotgun (WGS) entry which is preliminary data.</text>
</comment>
<dbReference type="RefSeq" id="WP_136543652.1">
    <property type="nucleotide sequence ID" value="NZ_STGU01000033.1"/>
</dbReference>
<accession>A0A4S8PME4</accession>
<gene>
    <name evidence="2" type="ORF">FAA86_23545</name>
</gene>
<dbReference type="SMART" id="SM00332">
    <property type="entry name" value="PP2Cc"/>
    <property type="match status" value="1"/>
</dbReference>
<feature type="domain" description="PPM-type phosphatase" evidence="1">
    <location>
        <begin position="6"/>
        <end position="247"/>
    </location>
</feature>
<reference evidence="2 3" key="1">
    <citation type="submission" date="2019-04" db="EMBL/GenBank/DDBJ databases">
        <title>genome sequence of strain W3.</title>
        <authorList>
            <person name="Gao J."/>
            <person name="Sun J."/>
        </authorList>
    </citation>
    <scope>NUCLEOTIDE SEQUENCE [LARGE SCALE GENOMIC DNA]</scope>
    <source>
        <strain evidence="2 3">W3</strain>
    </source>
</reference>
<organism evidence="2 3">
    <name type="scientific">Rhizobium rosettiformans W3</name>
    <dbReference type="NCBI Taxonomy" id="538378"/>
    <lineage>
        <taxon>Bacteria</taxon>
        <taxon>Pseudomonadati</taxon>
        <taxon>Pseudomonadota</taxon>
        <taxon>Alphaproteobacteria</taxon>
        <taxon>Hyphomicrobiales</taxon>
        <taxon>Rhizobiaceae</taxon>
        <taxon>Rhizobium/Agrobacterium group</taxon>
        <taxon>Rhizobium</taxon>
    </lineage>
</organism>
<evidence type="ECO:0000259" key="1">
    <source>
        <dbReference type="PROSITE" id="PS51746"/>
    </source>
</evidence>
<evidence type="ECO:0000313" key="3">
    <source>
        <dbReference type="Proteomes" id="UP000307378"/>
    </source>
</evidence>